<reference evidence="1" key="1">
    <citation type="journal article" date="2021" name="ISME J.">
        <title>Genomic evolution of the class Acidithiobacillia: deep-branching Proteobacteria living in extreme acidic conditions.</title>
        <authorList>
            <person name="Moya-Beltran A."/>
            <person name="Beard S."/>
            <person name="Rojas-Villalobos C."/>
            <person name="Issotta F."/>
            <person name="Gallardo Y."/>
            <person name="Ulloa R."/>
            <person name="Giaveno A."/>
            <person name="Degli Esposti M."/>
            <person name="Johnson D.B."/>
            <person name="Quatrini R."/>
        </authorList>
    </citation>
    <scope>NUCLEOTIDE SEQUENCE</scope>
    <source>
        <strain evidence="1">DSM 583</strain>
    </source>
</reference>
<evidence type="ECO:0000313" key="2">
    <source>
        <dbReference type="Proteomes" id="UP000887300"/>
    </source>
</evidence>
<evidence type="ECO:0000313" key="1">
    <source>
        <dbReference type="EMBL" id="MBU2725053.1"/>
    </source>
</evidence>
<dbReference type="AlphaFoldDB" id="A0A8X8GEF3"/>
<protein>
    <submittedName>
        <fullName evidence="1">Uncharacterized protein</fullName>
    </submittedName>
</protein>
<accession>A0A8X8GEF3</accession>
<dbReference type="Proteomes" id="UP000887300">
    <property type="component" value="Unassembled WGS sequence"/>
</dbReference>
<comment type="caution">
    <text evidence="1">The sequence shown here is derived from an EMBL/GenBank/DDBJ whole genome shotgun (WGS) entry which is preliminary data.</text>
</comment>
<dbReference type="EMBL" id="JABBHS010000557">
    <property type="protein sequence ID" value="MBU2725053.1"/>
    <property type="molecule type" value="Genomic_DNA"/>
</dbReference>
<name>A0A8X8GEF3_ACIFI</name>
<dbReference type="Gene3D" id="1.10.579.10">
    <property type="entry name" value="DNA Cyclobutane Dipyrimidine Photolyase, subunit A, domain 3"/>
    <property type="match status" value="1"/>
</dbReference>
<gene>
    <name evidence="1" type="ORF">HF568_18070</name>
</gene>
<sequence length="48" mass="5551">MHPPRTAEIDILTRAGVTLGSNYLYPIVDRRQVRQRALDAFRNLKKAE</sequence>
<dbReference type="SUPFAM" id="SSF48173">
    <property type="entry name" value="Cryptochrome/photolyase FAD-binding domain"/>
    <property type="match status" value="1"/>
</dbReference>
<dbReference type="InterPro" id="IPR036134">
    <property type="entry name" value="Crypto/Photolyase_FAD-like_sf"/>
</dbReference>
<organism evidence="1 2">
    <name type="scientific">Acidithiobacillus ferridurans</name>
    <dbReference type="NCBI Taxonomy" id="1232575"/>
    <lineage>
        <taxon>Bacteria</taxon>
        <taxon>Pseudomonadati</taxon>
        <taxon>Pseudomonadota</taxon>
        <taxon>Acidithiobacillia</taxon>
        <taxon>Acidithiobacillales</taxon>
        <taxon>Acidithiobacillaceae</taxon>
        <taxon>Acidithiobacillus</taxon>
    </lineage>
</organism>
<proteinExistence type="predicted"/>